<reference evidence="2" key="1">
    <citation type="journal article" date="2022" name="Mol. Ecol. Resour.">
        <title>The genomes of chicory, endive, great burdock and yacon provide insights into Asteraceae palaeo-polyploidization history and plant inulin production.</title>
        <authorList>
            <person name="Fan W."/>
            <person name="Wang S."/>
            <person name="Wang H."/>
            <person name="Wang A."/>
            <person name="Jiang F."/>
            <person name="Liu H."/>
            <person name="Zhao H."/>
            <person name="Xu D."/>
            <person name="Zhang Y."/>
        </authorList>
    </citation>
    <scope>NUCLEOTIDE SEQUENCE [LARGE SCALE GENOMIC DNA]</scope>
    <source>
        <strain evidence="2">cv. Yunnan</strain>
    </source>
</reference>
<reference evidence="1 2" key="2">
    <citation type="journal article" date="2022" name="Mol. Ecol. Resour.">
        <title>The genomes of chicory, endive, great burdock and yacon provide insights into Asteraceae paleo-polyploidization history and plant inulin production.</title>
        <authorList>
            <person name="Fan W."/>
            <person name="Wang S."/>
            <person name="Wang H."/>
            <person name="Wang A."/>
            <person name="Jiang F."/>
            <person name="Liu H."/>
            <person name="Zhao H."/>
            <person name="Xu D."/>
            <person name="Zhang Y."/>
        </authorList>
    </citation>
    <scope>NUCLEOTIDE SEQUENCE [LARGE SCALE GENOMIC DNA]</scope>
    <source>
        <strain evidence="2">cv. Yunnan</strain>
        <tissue evidence="1">Leaves</tissue>
    </source>
</reference>
<comment type="caution">
    <text evidence="1">The sequence shown here is derived from an EMBL/GenBank/DDBJ whole genome shotgun (WGS) entry which is preliminary data.</text>
</comment>
<name>A0ACB8YD41_9ASTR</name>
<protein>
    <submittedName>
        <fullName evidence="1">Uncharacterized protein</fullName>
    </submittedName>
</protein>
<accession>A0ACB8YD41</accession>
<proteinExistence type="predicted"/>
<gene>
    <name evidence="1" type="ORF">L1987_83626</name>
</gene>
<evidence type="ECO:0000313" key="2">
    <source>
        <dbReference type="Proteomes" id="UP001056120"/>
    </source>
</evidence>
<organism evidence="1 2">
    <name type="scientific">Smallanthus sonchifolius</name>
    <dbReference type="NCBI Taxonomy" id="185202"/>
    <lineage>
        <taxon>Eukaryota</taxon>
        <taxon>Viridiplantae</taxon>
        <taxon>Streptophyta</taxon>
        <taxon>Embryophyta</taxon>
        <taxon>Tracheophyta</taxon>
        <taxon>Spermatophyta</taxon>
        <taxon>Magnoliopsida</taxon>
        <taxon>eudicotyledons</taxon>
        <taxon>Gunneridae</taxon>
        <taxon>Pentapetalae</taxon>
        <taxon>asterids</taxon>
        <taxon>campanulids</taxon>
        <taxon>Asterales</taxon>
        <taxon>Asteraceae</taxon>
        <taxon>Asteroideae</taxon>
        <taxon>Heliantheae alliance</taxon>
        <taxon>Millerieae</taxon>
        <taxon>Smallanthus</taxon>
    </lineage>
</organism>
<keyword evidence="2" id="KW-1185">Reference proteome</keyword>
<sequence length="439" mass="48988">MSPFASEIHSLHINCGGEELYINNTKYEADRENKGALQYYNAGNWAFSRTGMFKDRIDPDAYIFSNTSNISTFDTGLYTTARRSAISLTYYGLCLMNSNYTVKLHFAEIFFTQYKSLNITGRRVFDVYVQLFNAAYGYNNRDEGIGVPVIKSYLVNVKNNTAKIQLYWAGKGTTNIPFQETYGPVISAISVDPNFKPPSFGKKIQVGITVGIPCGLVVAFLVGVCIWRFRIKHRAARELTVQDLEEGIIPIKKIKNATKNFDPSNKIGEGGFGAVYKGLLSDGTYIAVKQLSSKSKQGTHEFLTEISMLSALQHPNLVKLHGCCVEGHQFSLIYEYMENNCLSRALFGYLAPEYQHGGDKTSAADVYSFGIVLLEIVTGKRNGETIEDGRNLYFSCLLEKMERSLQPSTAKNLDGEPILTSDEEVRIQTSDDESSVTEL</sequence>
<evidence type="ECO:0000313" key="1">
    <source>
        <dbReference type="EMBL" id="KAI3683126.1"/>
    </source>
</evidence>
<dbReference type="Proteomes" id="UP001056120">
    <property type="component" value="Linkage Group LG28"/>
</dbReference>
<dbReference type="EMBL" id="CM042045">
    <property type="protein sequence ID" value="KAI3683126.1"/>
    <property type="molecule type" value="Genomic_DNA"/>
</dbReference>